<evidence type="ECO:0000256" key="5">
    <source>
        <dbReference type="ARBA" id="ARBA00022519"/>
    </source>
</evidence>
<dbReference type="RefSeq" id="WP_306705706.1">
    <property type="nucleotide sequence ID" value="NZ_JAUJFI010000037.1"/>
</dbReference>
<dbReference type="PROSITE" id="PS50885">
    <property type="entry name" value="HAMP"/>
    <property type="match status" value="1"/>
</dbReference>
<dbReference type="Pfam" id="PF00672">
    <property type="entry name" value="HAMP"/>
    <property type="match status" value="1"/>
</dbReference>
<keyword evidence="2" id="KW-1003">Cell membrane</keyword>
<dbReference type="InterPro" id="IPR004089">
    <property type="entry name" value="MCPsignal_dom"/>
</dbReference>
<evidence type="ECO:0000256" key="4">
    <source>
        <dbReference type="ARBA" id="ARBA00022500"/>
    </source>
</evidence>
<dbReference type="InterPro" id="IPR004090">
    <property type="entry name" value="Chemotax_Me-accpt_rcpt"/>
</dbReference>
<keyword evidence="5" id="KW-0997">Cell inner membrane</keyword>
<sequence>MRLTIKSILLAVLGLLGALLGLSDLVGLRALNVANDGLRSVHDERVLPLRDLKIISDAYAVFVVDASHKARNGNFTWDESLSSVRKAKDDIRSRWSAYLANRLNAEEAALAAQIKPDMAKADEAVERLIGILSAKDGSALDGFVRKELYQTIDPVTDRIGLLIDLQVRIAGENYEEAQATHRAAAMTSWILLGVGTAMALLGMAVVVLRVVRPVGGLTESMRRIAGGDYGAAVPGAEGRDEIGEMARAVEVFKANGLENQRMRDEQERQREQAEAAKRNALENMAQTVERETRNAVDRVAEQTSRMGSNAEAMAQSAGAVGVNSQSVAAAAEQALRNAQTVAAASEELAASIHEIGTQVAQASSITRSAVQKGDQARGTIQSLSDAVQKIGDVAQLIQNIASQTNLLALNATIEAARAGEAGKGFAVVASEVKSLANQTAKATEDIAVQIAGIEAATGDAVAAVSAITGSIAEVDQVAAAIAAAMEEQGAATQEISRNVNQTADAAREVSHRIAEVSGEAKVTGDRAADVRVFADEVSGSIDDLRNILVRVVRTSMSEVDRRRETRYAVELPVRADTPTGSRTCRLQNLSSSGAALQVWDGAMAGTRGTLHIEGIGVPLPFSVVSVDAHNCHVHFELPDEAKAGFQRRLDALVRDRGLRPMAA</sequence>
<dbReference type="EMBL" id="JAUJFI010000037">
    <property type="protein sequence ID" value="MDQ2103050.1"/>
    <property type="molecule type" value="Genomic_DNA"/>
</dbReference>
<feature type="domain" description="HAMP" evidence="16">
    <location>
        <begin position="208"/>
        <end position="261"/>
    </location>
</feature>
<evidence type="ECO:0000256" key="11">
    <source>
        <dbReference type="PROSITE-ProRule" id="PRU00284"/>
    </source>
</evidence>
<dbReference type="CDD" id="cd06225">
    <property type="entry name" value="HAMP"/>
    <property type="match status" value="1"/>
</dbReference>
<gene>
    <name evidence="17" type="ORF">QSG27_10135</name>
</gene>
<reference evidence="17 18" key="1">
    <citation type="submission" date="2023-06" db="EMBL/GenBank/DDBJ databases">
        <title>Azospirillum isscasensis sp.nov, a bacterium isolated from rhizosphere soil of rice.</title>
        <authorList>
            <person name="Wang H."/>
        </authorList>
    </citation>
    <scope>NUCLEOTIDE SEQUENCE [LARGE SCALE GENOMIC DNA]</scope>
    <source>
        <strain evidence="17 18">C340-1</strain>
    </source>
</reference>
<dbReference type="SUPFAM" id="SSF58104">
    <property type="entry name" value="Methyl-accepting chemotaxis protein (MCP) signaling domain"/>
    <property type="match status" value="1"/>
</dbReference>
<keyword evidence="8 13" id="KW-0472">Membrane</keyword>
<keyword evidence="6 13" id="KW-0812">Transmembrane</keyword>
<feature type="transmembrane region" description="Helical" evidence="13">
    <location>
        <begin position="189"/>
        <end position="211"/>
    </location>
</feature>
<name>A0ABU0WFS4_9PROT</name>
<dbReference type="InterPro" id="IPR009875">
    <property type="entry name" value="PilZ_domain"/>
</dbReference>
<dbReference type="InterPro" id="IPR003122">
    <property type="entry name" value="Tar_rcpt_lig-bd"/>
</dbReference>
<dbReference type="Gene3D" id="2.40.10.220">
    <property type="entry name" value="predicted glycosyltransferase like domains"/>
    <property type="match status" value="1"/>
</dbReference>
<dbReference type="SUPFAM" id="SSF141371">
    <property type="entry name" value="PilZ domain-like"/>
    <property type="match status" value="1"/>
</dbReference>
<dbReference type="PROSITE" id="PS50192">
    <property type="entry name" value="T_SNARE"/>
    <property type="match status" value="1"/>
</dbReference>
<comment type="subcellular location">
    <subcellularLocation>
        <location evidence="1">Cell inner membrane</location>
        <topology evidence="1">Multi-pass membrane protein</topology>
    </subcellularLocation>
</comment>
<evidence type="ECO:0000256" key="3">
    <source>
        <dbReference type="ARBA" id="ARBA00022481"/>
    </source>
</evidence>
<keyword evidence="12" id="KW-0175">Coiled coil</keyword>
<dbReference type="Gene3D" id="1.10.287.950">
    <property type="entry name" value="Methyl-accepting chemotaxis protein"/>
    <property type="match status" value="1"/>
</dbReference>
<proteinExistence type="inferred from homology"/>
<dbReference type="SMART" id="SM00283">
    <property type="entry name" value="MA"/>
    <property type="match status" value="1"/>
</dbReference>
<evidence type="ECO:0000313" key="18">
    <source>
        <dbReference type="Proteomes" id="UP001227317"/>
    </source>
</evidence>
<dbReference type="PROSITE" id="PS50111">
    <property type="entry name" value="CHEMOTAXIS_TRANSDUC_2"/>
    <property type="match status" value="1"/>
</dbReference>
<evidence type="ECO:0000256" key="1">
    <source>
        <dbReference type="ARBA" id="ARBA00004429"/>
    </source>
</evidence>
<dbReference type="Pfam" id="PF00015">
    <property type="entry name" value="MCPsignal"/>
    <property type="match status" value="1"/>
</dbReference>
<evidence type="ECO:0000256" key="7">
    <source>
        <dbReference type="ARBA" id="ARBA00022989"/>
    </source>
</evidence>
<dbReference type="InterPro" id="IPR000727">
    <property type="entry name" value="T_SNARE_dom"/>
</dbReference>
<dbReference type="PANTHER" id="PTHR32089">
    <property type="entry name" value="METHYL-ACCEPTING CHEMOTAXIS PROTEIN MCPB"/>
    <property type="match status" value="1"/>
</dbReference>
<dbReference type="Pfam" id="PF07238">
    <property type="entry name" value="PilZ"/>
    <property type="match status" value="1"/>
</dbReference>
<feature type="domain" description="Methyl-accepting transducer" evidence="14">
    <location>
        <begin position="288"/>
        <end position="524"/>
    </location>
</feature>
<evidence type="ECO:0000256" key="8">
    <source>
        <dbReference type="ARBA" id="ARBA00023136"/>
    </source>
</evidence>
<keyword evidence="7 13" id="KW-1133">Transmembrane helix</keyword>
<evidence type="ECO:0000256" key="10">
    <source>
        <dbReference type="ARBA" id="ARBA00029447"/>
    </source>
</evidence>
<evidence type="ECO:0000313" key="17">
    <source>
        <dbReference type="EMBL" id="MDQ2103050.1"/>
    </source>
</evidence>
<protein>
    <submittedName>
        <fullName evidence="17">Methyl-accepting chemotaxis protein</fullName>
    </submittedName>
</protein>
<accession>A0ABU0WFS4</accession>
<evidence type="ECO:0000256" key="9">
    <source>
        <dbReference type="ARBA" id="ARBA00023224"/>
    </source>
</evidence>
<dbReference type="SMART" id="SM00304">
    <property type="entry name" value="HAMP"/>
    <property type="match status" value="1"/>
</dbReference>
<evidence type="ECO:0000256" key="13">
    <source>
        <dbReference type="SAM" id="Phobius"/>
    </source>
</evidence>
<feature type="coiled-coil region" evidence="12">
    <location>
        <begin position="254"/>
        <end position="298"/>
    </location>
</feature>
<comment type="similarity">
    <text evidence="10">Belongs to the methyl-accepting chemotaxis (MCP) protein family.</text>
</comment>
<evidence type="ECO:0000256" key="2">
    <source>
        <dbReference type="ARBA" id="ARBA00022475"/>
    </source>
</evidence>
<evidence type="ECO:0000259" key="15">
    <source>
        <dbReference type="PROSITE" id="PS50192"/>
    </source>
</evidence>
<keyword evidence="3" id="KW-0488">Methylation</keyword>
<dbReference type="InterPro" id="IPR003660">
    <property type="entry name" value="HAMP_dom"/>
</dbReference>
<evidence type="ECO:0000256" key="6">
    <source>
        <dbReference type="ARBA" id="ARBA00022692"/>
    </source>
</evidence>
<organism evidence="17 18">
    <name type="scientific">Azospirillum isscasi</name>
    <dbReference type="NCBI Taxonomy" id="3053926"/>
    <lineage>
        <taxon>Bacteria</taxon>
        <taxon>Pseudomonadati</taxon>
        <taxon>Pseudomonadota</taxon>
        <taxon>Alphaproteobacteria</taxon>
        <taxon>Rhodospirillales</taxon>
        <taxon>Azospirillaceae</taxon>
        <taxon>Azospirillum</taxon>
    </lineage>
</organism>
<comment type="caution">
    <text evidence="17">The sequence shown here is derived from an EMBL/GenBank/DDBJ whole genome shotgun (WGS) entry which is preliminary data.</text>
</comment>
<keyword evidence="9 11" id="KW-0807">Transducer</keyword>
<keyword evidence="18" id="KW-1185">Reference proteome</keyword>
<dbReference type="Gene3D" id="6.10.340.10">
    <property type="match status" value="1"/>
</dbReference>
<dbReference type="PRINTS" id="PR00260">
    <property type="entry name" value="CHEMTRNSDUCR"/>
</dbReference>
<dbReference type="Proteomes" id="UP001227317">
    <property type="component" value="Unassembled WGS sequence"/>
</dbReference>
<evidence type="ECO:0000256" key="12">
    <source>
        <dbReference type="SAM" id="Coils"/>
    </source>
</evidence>
<evidence type="ECO:0000259" key="16">
    <source>
        <dbReference type="PROSITE" id="PS50885"/>
    </source>
</evidence>
<evidence type="ECO:0000259" key="14">
    <source>
        <dbReference type="PROSITE" id="PS50111"/>
    </source>
</evidence>
<dbReference type="PANTHER" id="PTHR32089:SF112">
    <property type="entry name" value="LYSOZYME-LIKE PROTEIN-RELATED"/>
    <property type="match status" value="1"/>
</dbReference>
<feature type="domain" description="T-SNARE coiled-coil homology" evidence="15">
    <location>
        <begin position="454"/>
        <end position="516"/>
    </location>
</feature>
<dbReference type="Pfam" id="PF02203">
    <property type="entry name" value="TarH"/>
    <property type="match status" value="1"/>
</dbReference>
<keyword evidence="4" id="KW-0145">Chemotaxis</keyword>